<feature type="transmembrane region" description="Helical" evidence="7">
    <location>
        <begin position="238"/>
        <end position="263"/>
    </location>
</feature>
<dbReference type="InterPro" id="IPR039421">
    <property type="entry name" value="Type_1_exporter"/>
</dbReference>
<dbReference type="Proteomes" id="UP001407405">
    <property type="component" value="Unassembled WGS sequence"/>
</dbReference>
<evidence type="ECO:0000256" key="4">
    <source>
        <dbReference type="ARBA" id="ARBA00022840"/>
    </source>
</evidence>
<dbReference type="SUPFAM" id="SSF52540">
    <property type="entry name" value="P-loop containing nucleoside triphosphate hydrolases"/>
    <property type="match status" value="1"/>
</dbReference>
<feature type="transmembrane region" description="Helical" evidence="7">
    <location>
        <begin position="275"/>
        <end position="297"/>
    </location>
</feature>
<dbReference type="PROSITE" id="PS00211">
    <property type="entry name" value="ABC_TRANSPORTER_1"/>
    <property type="match status" value="1"/>
</dbReference>
<feature type="transmembrane region" description="Helical" evidence="7">
    <location>
        <begin position="158"/>
        <end position="177"/>
    </location>
</feature>
<dbReference type="InterPro" id="IPR036640">
    <property type="entry name" value="ABC1_TM_sf"/>
</dbReference>
<evidence type="ECO:0000256" key="3">
    <source>
        <dbReference type="ARBA" id="ARBA00022741"/>
    </source>
</evidence>
<keyword evidence="4 10" id="KW-0067">ATP-binding</keyword>
<evidence type="ECO:0000256" key="6">
    <source>
        <dbReference type="ARBA" id="ARBA00023136"/>
    </source>
</evidence>
<proteinExistence type="predicted"/>
<dbReference type="RefSeq" id="WP_343186877.1">
    <property type="nucleotide sequence ID" value="NZ_JBCITM010000018.1"/>
</dbReference>
<feature type="transmembrane region" description="Helical" evidence="7">
    <location>
        <begin position="55"/>
        <end position="72"/>
    </location>
</feature>
<comment type="subcellular location">
    <subcellularLocation>
        <location evidence="1">Cell membrane</location>
        <topology evidence="1">Multi-pass membrane protein</topology>
    </subcellularLocation>
</comment>
<dbReference type="PROSITE" id="PS50929">
    <property type="entry name" value="ABC_TM1F"/>
    <property type="match status" value="1"/>
</dbReference>
<dbReference type="SUPFAM" id="SSF90123">
    <property type="entry name" value="ABC transporter transmembrane region"/>
    <property type="match status" value="1"/>
</dbReference>
<dbReference type="PANTHER" id="PTHR24221">
    <property type="entry name" value="ATP-BINDING CASSETTE SUB-FAMILY B"/>
    <property type="match status" value="1"/>
</dbReference>
<feature type="transmembrane region" description="Helical" evidence="7">
    <location>
        <begin position="21"/>
        <end position="43"/>
    </location>
</feature>
<keyword evidence="6 7" id="KW-0472">Membrane</keyword>
<dbReference type="GO" id="GO:0005524">
    <property type="term" value="F:ATP binding"/>
    <property type="evidence" value="ECO:0007669"/>
    <property type="project" value="UniProtKB-KW"/>
</dbReference>
<comment type="caution">
    <text evidence="10">The sequence shown here is derived from an EMBL/GenBank/DDBJ whole genome shotgun (WGS) entry which is preliminary data.</text>
</comment>
<dbReference type="EMBL" id="JBCITM010000018">
    <property type="protein sequence ID" value="MEN1761589.1"/>
    <property type="molecule type" value="Genomic_DNA"/>
</dbReference>
<dbReference type="InterPro" id="IPR011527">
    <property type="entry name" value="ABC1_TM_dom"/>
</dbReference>
<reference evidence="10 11" key="1">
    <citation type="submission" date="2024-04" db="EMBL/GenBank/DDBJ databases">
        <title>Genome sequencing and metabolic network reconstruction of aminoacids and betaine degradation by Anoxynatronum sibiricum.</title>
        <authorList>
            <person name="Detkova E.N."/>
            <person name="Boltjanskaja Y.V."/>
            <person name="Mardanov A.V."/>
            <person name="Kevbrin V."/>
        </authorList>
    </citation>
    <scope>NUCLEOTIDE SEQUENCE [LARGE SCALE GENOMIC DNA]</scope>
    <source>
        <strain evidence="10 11">Z-7981</strain>
    </source>
</reference>
<dbReference type="Pfam" id="PF00664">
    <property type="entry name" value="ABC_membrane"/>
    <property type="match status" value="1"/>
</dbReference>
<name>A0ABU9VWR7_9CLOT</name>
<feature type="transmembrane region" description="Helical" evidence="7">
    <location>
        <begin position="129"/>
        <end position="152"/>
    </location>
</feature>
<evidence type="ECO:0000256" key="7">
    <source>
        <dbReference type="SAM" id="Phobius"/>
    </source>
</evidence>
<dbReference type="PROSITE" id="PS50893">
    <property type="entry name" value="ABC_TRANSPORTER_2"/>
    <property type="match status" value="1"/>
</dbReference>
<dbReference type="Pfam" id="PF00005">
    <property type="entry name" value="ABC_tran"/>
    <property type="match status" value="1"/>
</dbReference>
<evidence type="ECO:0000256" key="5">
    <source>
        <dbReference type="ARBA" id="ARBA00022989"/>
    </source>
</evidence>
<protein>
    <submittedName>
        <fullName evidence="10">ABC transporter ATP-binding protein</fullName>
    </submittedName>
</protein>
<keyword evidence="3" id="KW-0547">Nucleotide-binding</keyword>
<evidence type="ECO:0000259" key="9">
    <source>
        <dbReference type="PROSITE" id="PS50929"/>
    </source>
</evidence>
<dbReference type="SMART" id="SM00382">
    <property type="entry name" value="AAA"/>
    <property type="match status" value="1"/>
</dbReference>
<evidence type="ECO:0000313" key="11">
    <source>
        <dbReference type="Proteomes" id="UP001407405"/>
    </source>
</evidence>
<dbReference type="PANTHER" id="PTHR24221:SF397">
    <property type="entry name" value="ABC TRANSPORTER, ATP-BINDING TRANSMEMBRANE PROTEIN"/>
    <property type="match status" value="1"/>
</dbReference>
<sequence>MLKKVQRLTSPEHYRKFRTHVYQVLLDAVFHAFVYSMLFFALLDLVTDAVTFEKLRNYTLIMVVASVIRFLVLNKGYTGLQVEGAKIIADLRIRMGDKVRTLHMGYFNQNNIGELTNIMTNDLRDFEQLITHMIPGIAKHAILSVYLSVVMVSLYPRIGLIQVILLLSCIPLGYFAGKRVKAAGRKAKTIRAQMLSRIIEYAAGIEVFKSYHMLGGRFPKMRRSVDELKRESIRVELAGVPFIAPMQILIGLSLPVVLYLSYLEHAAGAIDAQRLVMLVVVSLALTTVGKGFSQLYVETRYYTLSIDKLLAVVDAQPMTYTIDDFQPAHHDIHFQGVTFAYGDDKEVLKNISFTARRHEMTALVGASGSGKSTVMNLIARFWDPGAGRITIGGTDIRQVAPDSLMGQISMVFQDVYLIRDTIYENIRMGNPRATEEDVYRAARLAHCHTFIQALPDGYNTVIHEGGSTLSGGEKQRVSIARALLKDAPIILLDEATASLDADNEHEIQQAIRALTSNKTVVVIAHRLHTIQDAEQIIVFDEGEILEKGSHEELMKQQGTYEHMYRSMIQAKEWVIA</sequence>
<keyword evidence="2 7" id="KW-0812">Transmembrane</keyword>
<feature type="domain" description="ABC transmembrane type-1" evidence="9">
    <location>
        <begin position="32"/>
        <end position="287"/>
    </location>
</feature>
<organism evidence="10 11">
    <name type="scientific">Anoxynatronum sibiricum</name>
    <dbReference type="NCBI Taxonomy" id="210623"/>
    <lineage>
        <taxon>Bacteria</taxon>
        <taxon>Bacillati</taxon>
        <taxon>Bacillota</taxon>
        <taxon>Clostridia</taxon>
        <taxon>Eubacteriales</taxon>
        <taxon>Clostridiaceae</taxon>
        <taxon>Anoxynatronum</taxon>
    </lineage>
</organism>
<dbReference type="Gene3D" id="3.40.50.300">
    <property type="entry name" value="P-loop containing nucleotide triphosphate hydrolases"/>
    <property type="match status" value="1"/>
</dbReference>
<gene>
    <name evidence="10" type="ORF">AAIG11_13965</name>
</gene>
<accession>A0ABU9VWR7</accession>
<dbReference type="InterPro" id="IPR017871">
    <property type="entry name" value="ABC_transporter-like_CS"/>
</dbReference>
<evidence type="ECO:0000256" key="1">
    <source>
        <dbReference type="ARBA" id="ARBA00004651"/>
    </source>
</evidence>
<evidence type="ECO:0000313" key="10">
    <source>
        <dbReference type="EMBL" id="MEN1761589.1"/>
    </source>
</evidence>
<dbReference type="Gene3D" id="1.20.1560.10">
    <property type="entry name" value="ABC transporter type 1, transmembrane domain"/>
    <property type="match status" value="1"/>
</dbReference>
<keyword evidence="11" id="KW-1185">Reference proteome</keyword>
<dbReference type="InterPro" id="IPR003439">
    <property type="entry name" value="ABC_transporter-like_ATP-bd"/>
</dbReference>
<evidence type="ECO:0000259" key="8">
    <source>
        <dbReference type="PROSITE" id="PS50893"/>
    </source>
</evidence>
<evidence type="ECO:0000256" key="2">
    <source>
        <dbReference type="ARBA" id="ARBA00022692"/>
    </source>
</evidence>
<keyword evidence="5 7" id="KW-1133">Transmembrane helix</keyword>
<dbReference type="InterPro" id="IPR027417">
    <property type="entry name" value="P-loop_NTPase"/>
</dbReference>
<feature type="domain" description="ABC transporter" evidence="8">
    <location>
        <begin position="332"/>
        <end position="566"/>
    </location>
</feature>
<dbReference type="InterPro" id="IPR003593">
    <property type="entry name" value="AAA+_ATPase"/>
</dbReference>